<comment type="caution">
    <text evidence="2">The sequence shown here is derived from an EMBL/GenBank/DDBJ whole genome shotgun (WGS) entry which is preliminary data.</text>
</comment>
<accession>A0ABN7W7R8</accession>
<protein>
    <submittedName>
        <fullName evidence="2">40192_t:CDS:1</fullName>
    </submittedName>
</protein>
<evidence type="ECO:0000313" key="3">
    <source>
        <dbReference type="Proteomes" id="UP000789901"/>
    </source>
</evidence>
<feature type="coiled-coil region" evidence="1">
    <location>
        <begin position="400"/>
        <end position="427"/>
    </location>
</feature>
<gene>
    <name evidence="2" type="ORF">GMARGA_LOCUS27639</name>
</gene>
<sequence>MKSSYFVPEKSPTPSFPTIHLVEPIPEIPVNAAAQKSAANAIEIAKKKLLELMQMYNITTDLQFRCEIYTKIEELQTQVKANKNRIFKLKRNAKYSQNCKKKKQKILIKNQEVIKYDQPGHPSLLFKYPHLHDYIHESVKNGSANKKRRKEIVKVRIIENLCKNLEENYGVYMVSVASVSHTKTHEHPDTHYCFASIKYAKQFASFFANMLIIISQDNKAKIDLGVSAISRTFHRLQSINDPICIPDHDFWQLAIFVRHQWSLGTSSLTHIQDLEMDGEPDKNPRHLKNIKSYCLLFQKFNLDDLTVRTNAPGQSKYNPVERGMTTLSCKLAGVVLPIDHFGTHLNSQSKVINPELALKNFKYAGEALCDIWRHDLIFGKNVNAQYIEEFTTSFKNLQFEGTDKEKIEELERQNKETQKKNQKTSQKNDDLTECFISWLWIERYCNLYQYFLDIKRCTDTSCCGPPRAKEAMDFLQPNNGFLPPVSKAKDEYFINPIHLLEYYDLLKIPNYDSHCLSLDETTYSRLNCSKCNKYLIFDVLQTVNASC</sequence>
<organism evidence="2 3">
    <name type="scientific">Gigaspora margarita</name>
    <dbReference type="NCBI Taxonomy" id="4874"/>
    <lineage>
        <taxon>Eukaryota</taxon>
        <taxon>Fungi</taxon>
        <taxon>Fungi incertae sedis</taxon>
        <taxon>Mucoromycota</taxon>
        <taxon>Glomeromycotina</taxon>
        <taxon>Glomeromycetes</taxon>
        <taxon>Diversisporales</taxon>
        <taxon>Gigasporaceae</taxon>
        <taxon>Gigaspora</taxon>
    </lineage>
</organism>
<dbReference type="CDD" id="cd14686">
    <property type="entry name" value="bZIP"/>
    <property type="match status" value="1"/>
</dbReference>
<proteinExistence type="predicted"/>
<evidence type="ECO:0000256" key="1">
    <source>
        <dbReference type="SAM" id="Coils"/>
    </source>
</evidence>
<keyword evidence="3" id="KW-1185">Reference proteome</keyword>
<dbReference type="PANTHER" id="PTHR46954:SF1">
    <property type="entry name" value="C2H2-TYPE DOMAIN-CONTAINING PROTEIN"/>
    <property type="match status" value="1"/>
</dbReference>
<dbReference type="EMBL" id="CAJVQB010034084">
    <property type="protein sequence ID" value="CAG8820678.1"/>
    <property type="molecule type" value="Genomic_DNA"/>
</dbReference>
<dbReference type="PANTHER" id="PTHR46954">
    <property type="entry name" value="C2H2-TYPE DOMAIN-CONTAINING PROTEIN"/>
    <property type="match status" value="1"/>
</dbReference>
<evidence type="ECO:0000313" key="2">
    <source>
        <dbReference type="EMBL" id="CAG8820678.1"/>
    </source>
</evidence>
<reference evidence="2 3" key="1">
    <citation type="submission" date="2021-06" db="EMBL/GenBank/DDBJ databases">
        <authorList>
            <person name="Kallberg Y."/>
            <person name="Tangrot J."/>
            <person name="Rosling A."/>
        </authorList>
    </citation>
    <scope>NUCLEOTIDE SEQUENCE [LARGE SCALE GENOMIC DNA]</scope>
    <source>
        <strain evidence="2 3">120-4 pot B 10/14</strain>
    </source>
</reference>
<name>A0ABN7W7R8_GIGMA</name>
<dbReference type="Proteomes" id="UP000789901">
    <property type="component" value="Unassembled WGS sequence"/>
</dbReference>
<keyword evidence="1" id="KW-0175">Coiled coil</keyword>